<feature type="coiled-coil region" evidence="5">
    <location>
        <begin position="135"/>
        <end position="228"/>
    </location>
</feature>
<feature type="coiled-coil region" evidence="5">
    <location>
        <begin position="275"/>
        <end position="425"/>
    </location>
</feature>
<protein>
    <recommendedName>
        <fullName evidence="4">Leucine-rich repeat flightless-interacting protein 2</fullName>
    </recommendedName>
</protein>
<dbReference type="Proteomes" id="UP000472264">
    <property type="component" value="Chromosome 15"/>
</dbReference>
<proteinExistence type="inferred from homology"/>
<evidence type="ECO:0000313" key="7">
    <source>
        <dbReference type="Ensembl" id="ENSENLP00000040756.1"/>
    </source>
</evidence>
<comment type="similarity">
    <text evidence="1">Belongs to the LRRFIP family.</text>
</comment>
<evidence type="ECO:0000256" key="2">
    <source>
        <dbReference type="ARBA" id="ARBA00022687"/>
    </source>
</evidence>
<sequence length="426" mass="48516">MGTQGSGRKRAPLKDRFSAEDEALSSIAREAEARLAAKRAARAEARDIRMRELERQQKEVDWDHYSTQQTSQHIKGQCCVVLFLCLYLTAMLRSQPSSRCATPGLSAATLASLGGTSSRRGSTDTGSVYDPDTSLSELRESLAEVEEKYKKAMVSNAQLDNDKANLIYQVDTLKDVIEEMEEQMAEMRRELEDKSKELERQKHTCIVLQHKQEELKEGIRQRDELIEKHGLVIIPDGTPNGDVNHEPLSSGITVVSQEAAQVLESAGEGPLDVRLRKLAEEKDELLSQIRKLKNQLDEERQKHSKVDSAYTDGERMENGTDLHFIEMQRDANRQISEYKFKLSKAEQEMGTMEQNINRLEGQVSRYKAAADNSEKIEDELKAEKRKLQRELRTALDKIEEMEMTNNHLVKRLEKMKANRNALLSQQ</sequence>
<dbReference type="PANTHER" id="PTHR19212:SF6">
    <property type="entry name" value="LEUCINE-RICH REPEAT FLIGHTLESS-INTERACTING PROTEIN 2"/>
    <property type="match status" value="1"/>
</dbReference>
<dbReference type="GO" id="GO:0006355">
    <property type="term" value="P:regulation of DNA-templated transcription"/>
    <property type="evidence" value="ECO:0007669"/>
    <property type="project" value="InterPro"/>
</dbReference>
<gene>
    <name evidence="7" type="primary">lrrfip2</name>
</gene>
<evidence type="ECO:0000256" key="1">
    <source>
        <dbReference type="ARBA" id="ARBA00008275"/>
    </source>
</evidence>
<feature type="region of interest" description="Disordered" evidence="6">
    <location>
        <begin position="1"/>
        <end position="20"/>
    </location>
</feature>
<dbReference type="AlphaFoldDB" id="A0A665WA27"/>
<dbReference type="SUPFAM" id="SSF90257">
    <property type="entry name" value="Myosin rod fragments"/>
    <property type="match status" value="1"/>
</dbReference>
<feature type="region of interest" description="Disordered" evidence="6">
    <location>
        <begin position="112"/>
        <end position="132"/>
    </location>
</feature>
<name>A0A665WA27_ECHNA</name>
<dbReference type="PANTHER" id="PTHR19212">
    <property type="entry name" value="LEUCINE RICH REPEAT IN FLII INTERACTING PROTEIN"/>
    <property type="match status" value="1"/>
</dbReference>
<reference evidence="7" key="3">
    <citation type="submission" date="2025-09" db="UniProtKB">
        <authorList>
            <consortium name="Ensembl"/>
        </authorList>
    </citation>
    <scope>IDENTIFICATION</scope>
</reference>
<keyword evidence="8" id="KW-1185">Reference proteome</keyword>
<keyword evidence="2" id="KW-0879">Wnt signaling pathway</keyword>
<reference evidence="7" key="2">
    <citation type="submission" date="2025-08" db="UniProtKB">
        <authorList>
            <consortium name="Ensembl"/>
        </authorList>
    </citation>
    <scope>IDENTIFICATION</scope>
</reference>
<reference evidence="7" key="1">
    <citation type="submission" date="2021-04" db="EMBL/GenBank/DDBJ databases">
        <authorList>
            <consortium name="Wellcome Sanger Institute Data Sharing"/>
        </authorList>
    </citation>
    <scope>NUCLEOTIDE SEQUENCE [LARGE SCALE GENOMIC DNA]</scope>
</reference>
<evidence type="ECO:0000256" key="5">
    <source>
        <dbReference type="SAM" id="Coils"/>
    </source>
</evidence>
<evidence type="ECO:0000256" key="6">
    <source>
        <dbReference type="SAM" id="MobiDB-lite"/>
    </source>
</evidence>
<evidence type="ECO:0000256" key="3">
    <source>
        <dbReference type="ARBA" id="ARBA00023054"/>
    </source>
</evidence>
<accession>A0A665WA27</accession>
<dbReference type="Gene3D" id="1.20.5.4090">
    <property type="match status" value="1"/>
</dbReference>
<feature type="compositionally biased region" description="Low complexity" evidence="6">
    <location>
        <begin position="114"/>
        <end position="127"/>
    </location>
</feature>
<organism evidence="7 8">
    <name type="scientific">Echeneis naucrates</name>
    <name type="common">Live sharksucker</name>
    <dbReference type="NCBI Taxonomy" id="173247"/>
    <lineage>
        <taxon>Eukaryota</taxon>
        <taxon>Metazoa</taxon>
        <taxon>Chordata</taxon>
        <taxon>Craniata</taxon>
        <taxon>Vertebrata</taxon>
        <taxon>Euteleostomi</taxon>
        <taxon>Actinopterygii</taxon>
        <taxon>Neopterygii</taxon>
        <taxon>Teleostei</taxon>
        <taxon>Neoteleostei</taxon>
        <taxon>Acanthomorphata</taxon>
        <taxon>Carangaria</taxon>
        <taxon>Carangiformes</taxon>
        <taxon>Echeneidae</taxon>
        <taxon>Echeneis</taxon>
    </lineage>
</organism>
<keyword evidence="3 5" id="KW-0175">Coiled coil</keyword>
<dbReference type="InterPro" id="IPR019139">
    <property type="entry name" value="LRRFIP1/2"/>
</dbReference>
<dbReference type="GO" id="GO:0016055">
    <property type="term" value="P:Wnt signaling pathway"/>
    <property type="evidence" value="ECO:0007669"/>
    <property type="project" value="UniProtKB-KW"/>
</dbReference>
<evidence type="ECO:0000313" key="8">
    <source>
        <dbReference type="Proteomes" id="UP000472264"/>
    </source>
</evidence>
<evidence type="ECO:0000256" key="4">
    <source>
        <dbReference type="ARBA" id="ARBA00040512"/>
    </source>
</evidence>
<dbReference type="Ensembl" id="ENSENLT00000041796.1">
    <property type="protein sequence ID" value="ENSENLP00000040756.1"/>
    <property type="gene ID" value="ENSENLG00000017467.1"/>
</dbReference>
<dbReference type="Pfam" id="PF09738">
    <property type="entry name" value="LRRFIP"/>
    <property type="match status" value="1"/>
</dbReference>